<keyword evidence="1" id="KW-0812">Transmembrane</keyword>
<protein>
    <recommendedName>
        <fullName evidence="4">Zinc-finger domain-containing protein</fullName>
    </recommendedName>
</protein>
<organism evidence="2 3">
    <name type="scientific">Anaerotruncus colihominis</name>
    <dbReference type="NCBI Taxonomy" id="169435"/>
    <lineage>
        <taxon>Bacteria</taxon>
        <taxon>Bacillati</taxon>
        <taxon>Bacillota</taxon>
        <taxon>Clostridia</taxon>
        <taxon>Eubacteriales</taxon>
        <taxon>Oscillospiraceae</taxon>
        <taxon>Anaerotruncus</taxon>
    </lineage>
</organism>
<accession>A0A174U5Y1</accession>
<evidence type="ECO:0008006" key="4">
    <source>
        <dbReference type="Google" id="ProtNLM"/>
    </source>
</evidence>
<proteinExistence type="predicted"/>
<evidence type="ECO:0000313" key="2">
    <source>
        <dbReference type="EMBL" id="CUQ14419.1"/>
    </source>
</evidence>
<evidence type="ECO:0000313" key="3">
    <source>
        <dbReference type="Proteomes" id="UP000095765"/>
    </source>
</evidence>
<dbReference type="Proteomes" id="UP000095765">
    <property type="component" value="Unassembled WGS sequence"/>
</dbReference>
<name>A0A174U5Y1_9FIRM</name>
<gene>
    <name evidence="2" type="ORF">ERS852551_03301</name>
</gene>
<sequence>MNELFNQDGCLTDYALSALIHDKPLDELERLELSEHLSFCDACIERYTAMLSDDFLIPTAQPIAPTIRTRLRDRARKLFLNRYATAAAAACFAVLFWNLGVFDFQINDKNRQTFDVFSNSTVSFSEKTTRFTNGISAALNQWIYSFNFERGSNHEEK</sequence>
<reference evidence="2 3" key="1">
    <citation type="submission" date="2015-09" db="EMBL/GenBank/DDBJ databases">
        <authorList>
            <consortium name="Pathogen Informatics"/>
        </authorList>
    </citation>
    <scope>NUCLEOTIDE SEQUENCE [LARGE SCALE GENOMIC DNA]</scope>
    <source>
        <strain evidence="2 3">2789STDY5834939</strain>
    </source>
</reference>
<feature type="transmembrane region" description="Helical" evidence="1">
    <location>
        <begin position="80"/>
        <end position="102"/>
    </location>
</feature>
<dbReference type="EMBL" id="CZBE01000029">
    <property type="protein sequence ID" value="CUQ14419.1"/>
    <property type="molecule type" value="Genomic_DNA"/>
</dbReference>
<keyword evidence="1" id="KW-0472">Membrane</keyword>
<keyword evidence="1" id="KW-1133">Transmembrane helix</keyword>
<dbReference type="OrthoDB" id="1863751at2"/>
<dbReference type="AlphaFoldDB" id="A0A174U5Y1"/>
<dbReference type="RefSeq" id="WP_055245975.1">
    <property type="nucleotide sequence ID" value="NZ_CABIWA010000023.1"/>
</dbReference>
<evidence type="ECO:0000256" key="1">
    <source>
        <dbReference type="SAM" id="Phobius"/>
    </source>
</evidence>